<keyword evidence="4" id="KW-0547">Nucleotide-binding</keyword>
<evidence type="ECO:0000256" key="5">
    <source>
        <dbReference type="ARBA" id="ARBA00022821"/>
    </source>
</evidence>
<dbReference type="GO" id="GO:0006952">
    <property type="term" value="P:defense response"/>
    <property type="evidence" value="ECO:0007669"/>
    <property type="project" value="UniProtKB-KW"/>
</dbReference>
<name>A0A2Z7DEZ6_9LAMI</name>
<protein>
    <recommendedName>
        <fullName evidence="7">Disease resistance N-terminal domain-containing protein</fullName>
    </recommendedName>
</protein>
<keyword evidence="6" id="KW-0067">ATP-binding</keyword>
<evidence type="ECO:0000256" key="3">
    <source>
        <dbReference type="ARBA" id="ARBA00022737"/>
    </source>
</evidence>
<evidence type="ECO:0000313" key="9">
    <source>
        <dbReference type="Proteomes" id="UP000250235"/>
    </source>
</evidence>
<accession>A0A2Z7DEZ6</accession>
<dbReference type="Pfam" id="PF18052">
    <property type="entry name" value="Rx_N"/>
    <property type="match status" value="1"/>
</dbReference>
<dbReference type="GO" id="GO:0005524">
    <property type="term" value="F:ATP binding"/>
    <property type="evidence" value="ECO:0007669"/>
    <property type="project" value="UniProtKB-KW"/>
</dbReference>
<dbReference type="InterPro" id="IPR038005">
    <property type="entry name" value="RX-like_CC"/>
</dbReference>
<dbReference type="EMBL" id="KQ987226">
    <property type="protein sequence ID" value="KZV57905.1"/>
    <property type="molecule type" value="Genomic_DNA"/>
</dbReference>
<dbReference type="InterPro" id="IPR041118">
    <property type="entry name" value="Rx_N"/>
</dbReference>
<reference evidence="8 9" key="1">
    <citation type="journal article" date="2015" name="Proc. Natl. Acad. Sci. U.S.A.">
        <title>The resurrection genome of Boea hygrometrica: A blueprint for survival of dehydration.</title>
        <authorList>
            <person name="Xiao L."/>
            <person name="Yang G."/>
            <person name="Zhang L."/>
            <person name="Yang X."/>
            <person name="Zhao S."/>
            <person name="Ji Z."/>
            <person name="Zhou Q."/>
            <person name="Hu M."/>
            <person name="Wang Y."/>
            <person name="Chen M."/>
            <person name="Xu Y."/>
            <person name="Jin H."/>
            <person name="Xiao X."/>
            <person name="Hu G."/>
            <person name="Bao F."/>
            <person name="Hu Y."/>
            <person name="Wan P."/>
            <person name="Li L."/>
            <person name="Deng X."/>
            <person name="Kuang T."/>
            <person name="Xiang C."/>
            <person name="Zhu J.K."/>
            <person name="Oliver M.J."/>
            <person name="He Y."/>
        </authorList>
    </citation>
    <scope>NUCLEOTIDE SEQUENCE [LARGE SCALE GENOMIC DNA]</scope>
    <source>
        <strain evidence="9">cv. XS01</strain>
    </source>
</reference>
<evidence type="ECO:0000256" key="1">
    <source>
        <dbReference type="ARBA" id="ARBA00008894"/>
    </source>
</evidence>
<comment type="similarity">
    <text evidence="1">Belongs to the disease resistance NB-LRR family.</text>
</comment>
<proteinExistence type="inferred from homology"/>
<evidence type="ECO:0000256" key="6">
    <source>
        <dbReference type="ARBA" id="ARBA00022840"/>
    </source>
</evidence>
<evidence type="ECO:0000259" key="7">
    <source>
        <dbReference type="Pfam" id="PF18052"/>
    </source>
</evidence>
<keyword evidence="9" id="KW-1185">Reference proteome</keyword>
<gene>
    <name evidence="8" type="ORF">F511_12511</name>
</gene>
<dbReference type="AlphaFoldDB" id="A0A2Z7DEZ6"/>
<dbReference type="Proteomes" id="UP000250235">
    <property type="component" value="Unassembled WGS sequence"/>
</dbReference>
<dbReference type="CDD" id="cd14798">
    <property type="entry name" value="RX-CC_like"/>
    <property type="match status" value="1"/>
</dbReference>
<evidence type="ECO:0000256" key="4">
    <source>
        <dbReference type="ARBA" id="ARBA00022741"/>
    </source>
</evidence>
<dbReference type="OrthoDB" id="913422at2759"/>
<feature type="domain" description="Disease resistance N-terminal" evidence="7">
    <location>
        <begin position="6"/>
        <end position="94"/>
    </location>
</feature>
<organism evidence="8 9">
    <name type="scientific">Dorcoceras hygrometricum</name>
    <dbReference type="NCBI Taxonomy" id="472368"/>
    <lineage>
        <taxon>Eukaryota</taxon>
        <taxon>Viridiplantae</taxon>
        <taxon>Streptophyta</taxon>
        <taxon>Embryophyta</taxon>
        <taxon>Tracheophyta</taxon>
        <taxon>Spermatophyta</taxon>
        <taxon>Magnoliopsida</taxon>
        <taxon>eudicotyledons</taxon>
        <taxon>Gunneridae</taxon>
        <taxon>Pentapetalae</taxon>
        <taxon>asterids</taxon>
        <taxon>lamiids</taxon>
        <taxon>Lamiales</taxon>
        <taxon>Gesneriaceae</taxon>
        <taxon>Didymocarpoideae</taxon>
        <taxon>Trichosporeae</taxon>
        <taxon>Loxocarpinae</taxon>
        <taxon>Dorcoceras</taxon>
    </lineage>
</organism>
<keyword evidence="5" id="KW-0611">Plant defense</keyword>
<evidence type="ECO:0000256" key="2">
    <source>
        <dbReference type="ARBA" id="ARBA00022614"/>
    </source>
</evidence>
<keyword evidence="2" id="KW-0433">Leucine-rich repeat</keyword>
<evidence type="ECO:0000313" key="8">
    <source>
        <dbReference type="EMBL" id="KZV57905.1"/>
    </source>
</evidence>
<dbReference type="Gene3D" id="1.20.5.4130">
    <property type="match status" value="1"/>
</dbReference>
<keyword evidence="3" id="KW-0677">Repeat</keyword>
<sequence length="101" mass="11471">MAEEAAISFLLDNVKQLVAYQPHLIKGAITDAILLQKDLEVLQQAFIEDATAKLNLWMKSQSFKVLMRPVREVIFEAEDAIDSFVIQAAEKKTQSFFFLIP</sequence>